<dbReference type="InterPro" id="IPR017517">
    <property type="entry name" value="Maleyloyr_isom"/>
</dbReference>
<proteinExistence type="predicted"/>
<feature type="domain" description="Mycothiol-dependent maleylpyruvate isomerase metal-binding" evidence="2">
    <location>
        <begin position="11"/>
        <end position="146"/>
    </location>
</feature>
<evidence type="ECO:0000313" key="4">
    <source>
        <dbReference type="Proteomes" id="UP001501444"/>
    </source>
</evidence>
<accession>A0ABN3HEV0</accession>
<sequence>MVLLDDVLRDLEAESEALDRLVSGLSPDRWSRPTPAPGWSVAHQIAHLHWTDGMATLANADPAGFIARLSETLEDPKAFVDRAAAAGVAPPDEMLSRWRAGRAALVAALTAVPAGEKRPWFGTAMSPLSSATGRIMETWAHGRDIAETFPDDERAREHLRPTARLRHVAHIGFRTIGHGFESHGRSAPAAPFRVELDAPDGSVWAFGPGDAPNRVNGPALDFCLLVTQRRHPADLALQATGDDAAAWLSLAQAFAGPPGAGREPRAAAR</sequence>
<dbReference type="RefSeq" id="WP_344618206.1">
    <property type="nucleotide sequence ID" value="NZ_BAAARV010000083.1"/>
</dbReference>
<organism evidence="3 4">
    <name type="scientific">Dactylosporangium salmoneum</name>
    <dbReference type="NCBI Taxonomy" id="53361"/>
    <lineage>
        <taxon>Bacteria</taxon>
        <taxon>Bacillati</taxon>
        <taxon>Actinomycetota</taxon>
        <taxon>Actinomycetes</taxon>
        <taxon>Micromonosporales</taxon>
        <taxon>Micromonosporaceae</taxon>
        <taxon>Dactylosporangium</taxon>
    </lineage>
</organism>
<dbReference type="InterPro" id="IPR017518">
    <property type="entry name" value="CHP03084"/>
</dbReference>
<dbReference type="NCBIfam" id="TIGR03083">
    <property type="entry name" value="maleylpyruvate isomerase family mycothiol-dependent enzyme"/>
    <property type="match status" value="1"/>
</dbReference>
<dbReference type="NCBIfam" id="TIGR03084">
    <property type="entry name" value="TIGR03084 family metal-binding protein"/>
    <property type="match status" value="1"/>
</dbReference>
<dbReference type="Pfam" id="PF11716">
    <property type="entry name" value="MDMPI_N"/>
    <property type="match status" value="1"/>
</dbReference>
<keyword evidence="4" id="KW-1185">Reference proteome</keyword>
<dbReference type="Pfam" id="PF08608">
    <property type="entry name" value="Wyosine_form"/>
    <property type="match status" value="1"/>
</dbReference>
<evidence type="ECO:0000313" key="3">
    <source>
        <dbReference type="EMBL" id="GAA2378040.1"/>
    </source>
</evidence>
<dbReference type="Proteomes" id="UP001501444">
    <property type="component" value="Unassembled WGS sequence"/>
</dbReference>
<dbReference type="EMBL" id="BAAARV010000083">
    <property type="protein sequence ID" value="GAA2378040.1"/>
    <property type="molecule type" value="Genomic_DNA"/>
</dbReference>
<dbReference type="InterPro" id="IPR024344">
    <property type="entry name" value="MDMPI_metal-binding"/>
</dbReference>
<dbReference type="InterPro" id="IPR034660">
    <property type="entry name" value="DinB/YfiT-like"/>
</dbReference>
<reference evidence="3 4" key="1">
    <citation type="journal article" date="2019" name="Int. J. Syst. Evol. Microbiol.">
        <title>The Global Catalogue of Microorganisms (GCM) 10K type strain sequencing project: providing services to taxonomists for standard genome sequencing and annotation.</title>
        <authorList>
            <consortium name="The Broad Institute Genomics Platform"/>
            <consortium name="The Broad Institute Genome Sequencing Center for Infectious Disease"/>
            <person name="Wu L."/>
            <person name="Ma J."/>
        </authorList>
    </citation>
    <scope>NUCLEOTIDE SEQUENCE [LARGE SCALE GENOMIC DNA]</scope>
    <source>
        <strain evidence="3 4">JCM 3272</strain>
    </source>
</reference>
<feature type="domain" description="tRNA wybutosine-synthesis" evidence="1">
    <location>
        <begin position="188"/>
        <end position="239"/>
    </location>
</feature>
<protein>
    <submittedName>
        <fullName evidence="3">TIGR03084 family metal-binding protein</fullName>
    </submittedName>
</protein>
<dbReference type="SUPFAM" id="SSF109854">
    <property type="entry name" value="DinB/YfiT-like putative metalloenzymes"/>
    <property type="match status" value="1"/>
</dbReference>
<name>A0ABN3HEV0_9ACTN</name>
<gene>
    <name evidence="3" type="ORF">GCM10010170_083860</name>
</gene>
<comment type="caution">
    <text evidence="3">The sequence shown here is derived from an EMBL/GenBank/DDBJ whole genome shotgun (WGS) entry which is preliminary data.</text>
</comment>
<dbReference type="InterPro" id="IPR013917">
    <property type="entry name" value="tRNA_wybutosine-synth"/>
</dbReference>
<evidence type="ECO:0000259" key="2">
    <source>
        <dbReference type="Pfam" id="PF11716"/>
    </source>
</evidence>
<dbReference type="Gene3D" id="1.20.120.450">
    <property type="entry name" value="dinb family like domain"/>
    <property type="match status" value="1"/>
</dbReference>
<evidence type="ECO:0000259" key="1">
    <source>
        <dbReference type="Pfam" id="PF08608"/>
    </source>
</evidence>